<feature type="domain" description="Zn(2)-C6 fungal-type" evidence="10">
    <location>
        <begin position="15"/>
        <end position="45"/>
    </location>
</feature>
<reference evidence="11" key="1">
    <citation type="submission" date="2021-01" db="EMBL/GenBank/DDBJ databases">
        <authorList>
            <person name="Kaushik A."/>
        </authorList>
    </citation>
    <scope>NUCLEOTIDE SEQUENCE</scope>
    <source>
        <strain evidence="11">AG6-10EEA</strain>
    </source>
</reference>
<dbReference type="SUPFAM" id="SSF57701">
    <property type="entry name" value="Zn2/Cys6 DNA-binding domain"/>
    <property type="match status" value="1"/>
</dbReference>
<feature type="region of interest" description="Disordered" evidence="8">
    <location>
        <begin position="610"/>
        <end position="685"/>
    </location>
</feature>
<dbReference type="GO" id="GO:0008270">
    <property type="term" value="F:zinc ion binding"/>
    <property type="evidence" value="ECO:0007669"/>
    <property type="project" value="InterPro"/>
</dbReference>
<dbReference type="SMART" id="SM00906">
    <property type="entry name" value="Fungal_trans"/>
    <property type="match status" value="1"/>
</dbReference>
<dbReference type="PROSITE" id="PS50014">
    <property type="entry name" value="BROMODOMAIN_2"/>
    <property type="match status" value="1"/>
</dbReference>
<dbReference type="GO" id="GO:0006325">
    <property type="term" value="P:chromatin organization"/>
    <property type="evidence" value="ECO:0007669"/>
    <property type="project" value="UniProtKB-ARBA"/>
</dbReference>
<dbReference type="Gene3D" id="1.10.20.10">
    <property type="entry name" value="Histone, subunit A"/>
    <property type="match status" value="1"/>
</dbReference>
<feature type="compositionally biased region" description="Gly residues" evidence="8">
    <location>
        <begin position="1498"/>
        <end position="1512"/>
    </location>
</feature>
<dbReference type="Gene3D" id="1.20.920.10">
    <property type="entry name" value="Bromodomain-like"/>
    <property type="match status" value="1"/>
</dbReference>
<evidence type="ECO:0000256" key="4">
    <source>
        <dbReference type="ARBA" id="ARBA00023117"/>
    </source>
</evidence>
<feature type="region of interest" description="Disordered" evidence="8">
    <location>
        <begin position="1097"/>
        <end position="1123"/>
    </location>
</feature>
<dbReference type="PROSITE" id="PS00463">
    <property type="entry name" value="ZN2_CY6_FUNGAL_1"/>
    <property type="match status" value="1"/>
</dbReference>
<dbReference type="PROSITE" id="PS00633">
    <property type="entry name" value="BROMODOMAIN_1"/>
    <property type="match status" value="1"/>
</dbReference>
<keyword evidence="4 7" id="KW-0103">Bromodomain</keyword>
<dbReference type="InterPro" id="IPR037782">
    <property type="entry name" value="Spt7"/>
</dbReference>
<proteinExistence type="predicted"/>
<dbReference type="PANTHER" id="PTHR47343">
    <property type="entry name" value="TRANSCRIPTIONAL ACTIVATOR SPT7"/>
    <property type="match status" value="1"/>
</dbReference>
<dbReference type="CDD" id="cd00067">
    <property type="entry name" value="GAL4"/>
    <property type="match status" value="1"/>
</dbReference>
<evidence type="ECO:0000256" key="3">
    <source>
        <dbReference type="ARBA" id="ARBA00023015"/>
    </source>
</evidence>
<evidence type="ECO:0000256" key="7">
    <source>
        <dbReference type="PROSITE-ProRule" id="PRU00035"/>
    </source>
</evidence>
<dbReference type="Pfam" id="PF00439">
    <property type="entry name" value="Bromodomain"/>
    <property type="match status" value="1"/>
</dbReference>
<dbReference type="SUPFAM" id="SSF47370">
    <property type="entry name" value="Bromodomain"/>
    <property type="match status" value="1"/>
</dbReference>
<dbReference type="GO" id="GO:0046982">
    <property type="term" value="F:protein heterodimerization activity"/>
    <property type="evidence" value="ECO:0007669"/>
    <property type="project" value="InterPro"/>
</dbReference>
<gene>
    <name evidence="11" type="ORF">RDB_LOCUS77408</name>
</gene>
<evidence type="ECO:0000256" key="8">
    <source>
        <dbReference type="SAM" id="MobiDB-lite"/>
    </source>
</evidence>
<feature type="region of interest" description="Disordered" evidence="8">
    <location>
        <begin position="918"/>
        <end position="1013"/>
    </location>
</feature>
<dbReference type="Pfam" id="PF00172">
    <property type="entry name" value="Zn_clus"/>
    <property type="match status" value="1"/>
</dbReference>
<sequence>MPATSRSAGLKVSLACDSCRSRKRKCDGVRPVCGQCRANNHTCAFNVHVDKRKPPSKSYVLALEARIKTLESRGQVLEQLLRDASINVPSPEADAIDLSTFLEASQRSSAEPDEPDEGLPEDSGASVAALLDIGKLRLEVAPTNSEATSSGTPATFTYFGPQSSRFLSSADSPNGDSGKPRDSSYGTTPTSTWFPFCSPEEERALLSTFWAWQRIHLPIVLPDPFLTAYNARQYNCEVVTPMLLDMIFAIGSYFGPGTEGGDGAQGERFFMRAESRVIEEINNPRVATVQALLIMAIFQMGHAKTPVAWTLNGMAVALSTRLGLHIDTSSLATSGAMPKDVHASRDATFWAVYTLDRIFSTNMGLHPLHSRRSISTPKPRQQIAELKSSPVESAEIPDAVWIMLCEFMDLVESMFAEIYAFDAPKRTAVQDCDLITKNMLTIQAFVDDFPRPLRSASAMRGTEPCLVFLHVRICLYIILVCRPFVGPRRYSPPAGSTMPRSAADVAAERRCRTLAFGHCRTAALRTMDLLRHLPPRSPCFTTPFFIFTACTVLLLSPRDSQAMRAVRTGLTCLEGMERDGMWVESVVDAKQRIWGLARRWEVGGLSESGGWHHVTPRSHSHSHSQSQSGAHSQSSASHPHSGATSHSQSSVTSPTQEKDQKPHTRADSEPHGSPQSPFDYTASLMTNANSPSNFDQYYLDSMPEQNVAIPWAAGPVEPALWLMGTNSGSSFQSSWDYLLSNPSVAQSDTHRVLSPEEAEALMAELRRGVGAGHLLYALESRRHKLSVSDADLDQLLSEVKDARDVKGPEQFTDSLEKVLVDLKSLPEAHAFLKPVTRSDAPDYHLVIKHPMDLATMSKKVRTKQYRNKAEFISDLNLIWDNCLNYNAHPTHPLRRCANTLRKRTAILSEIIQDPADRSAPLTLRKMPQLRRRSVVDDSDDEYHSSSGGKPINKPRMLNGNMNGVDKAVNGNGANGRVSSTPESDAPVRPTIPRSGKSRRPPPEESFPDRNAITRTQESMSQFASLDKDLARLELQTAGAGPSRIKEDFMHEELDRRLRNQLKQIRANDEDVQRLDEWRDVDESKVGGGGKRKRVVITSSDEEEDETPRRTKFSTTGLPQDQEEHETHHDLWCEAMRSSGMTGNGVLQMAQHGFPDVKPGIMRRRKKKPKDTGLKGTIHKNIATLNNIRRVHTKILVLNALAEENQGNNDDIQLPPDSPVTEPPICSIPGLTLADDSGAACLNRVSTTVLQHAGFEGSSEAALNVLQHVVSDYLENVGRTFRFMIDTFGKNMSNEQIILHALAEHGISEVQEMERYVKDDVERYGTRLQDLERKLTNAYDEQTQAGAMEDDELFDEENENLVMGGFAGELGEDFFGLRELGLDQEFGLTSLSIPRKLLRGRRDNASNANAAKEAQLPYPPPPPFHPIHTTNLESHIGLLHPFYASKTPAPPPASGTAGAIEPTTGVALPDDPINSLKVKMGPLGQIISVTPNTGKKKGGGGGGGAGGGEGGVKPEGTGTASAPSKSQKKKKPPPPPSNDPPLTMPKFGIGTAKSPVVPPAPVPSTPEVSTMMPDFSQFVSGVHAGI</sequence>
<accession>A0A8H3GU62</accession>
<feature type="compositionally biased region" description="Low complexity" evidence="8">
    <location>
        <begin position="623"/>
        <end position="643"/>
    </location>
</feature>
<dbReference type="PROSITE" id="PS50048">
    <property type="entry name" value="ZN2_CY6_FUNGAL_2"/>
    <property type="match status" value="1"/>
</dbReference>
<evidence type="ECO:0000256" key="6">
    <source>
        <dbReference type="ARBA" id="ARBA00023242"/>
    </source>
</evidence>
<feature type="region of interest" description="Disordered" evidence="8">
    <location>
        <begin position="1486"/>
        <end position="1568"/>
    </location>
</feature>
<evidence type="ECO:0000259" key="10">
    <source>
        <dbReference type="PROSITE" id="PS50048"/>
    </source>
</evidence>
<dbReference type="GO" id="GO:0006351">
    <property type="term" value="P:DNA-templated transcription"/>
    <property type="evidence" value="ECO:0007669"/>
    <property type="project" value="InterPro"/>
</dbReference>
<comment type="caution">
    <text evidence="11">The sequence shown here is derived from an EMBL/GenBank/DDBJ whole genome shotgun (WGS) entry which is preliminary data.</text>
</comment>
<dbReference type="Proteomes" id="UP000663853">
    <property type="component" value="Unassembled WGS sequence"/>
</dbReference>
<dbReference type="GO" id="GO:0003677">
    <property type="term" value="F:DNA binding"/>
    <property type="evidence" value="ECO:0007669"/>
    <property type="project" value="InterPro"/>
</dbReference>
<name>A0A8H3GU62_9AGAM</name>
<dbReference type="SMART" id="SM00576">
    <property type="entry name" value="BTP"/>
    <property type="match status" value="1"/>
</dbReference>
<evidence type="ECO:0000313" key="11">
    <source>
        <dbReference type="EMBL" id="CAE6473133.1"/>
    </source>
</evidence>
<dbReference type="Gene3D" id="4.10.240.10">
    <property type="entry name" value="Zn(2)-C6 fungal-type DNA-binding domain"/>
    <property type="match status" value="1"/>
</dbReference>
<dbReference type="GO" id="GO:0046695">
    <property type="term" value="C:SLIK (SAGA-like) complex"/>
    <property type="evidence" value="ECO:0007669"/>
    <property type="project" value="InterPro"/>
</dbReference>
<dbReference type="PANTHER" id="PTHR47343:SF1">
    <property type="entry name" value="TRANSCRIPTIONAL ACTIVATOR SPT7"/>
    <property type="match status" value="1"/>
</dbReference>
<evidence type="ECO:0000313" key="12">
    <source>
        <dbReference type="Proteomes" id="UP000663853"/>
    </source>
</evidence>
<dbReference type="SMART" id="SM00297">
    <property type="entry name" value="BROMO"/>
    <property type="match status" value="1"/>
</dbReference>
<dbReference type="InterPro" id="IPR001487">
    <property type="entry name" value="Bromodomain"/>
</dbReference>
<dbReference type="GO" id="GO:0005198">
    <property type="term" value="F:structural molecule activity"/>
    <property type="evidence" value="ECO:0007669"/>
    <property type="project" value="TreeGrafter"/>
</dbReference>
<dbReference type="InterPro" id="IPR007219">
    <property type="entry name" value="XnlR_reg_dom"/>
</dbReference>
<dbReference type="GO" id="GO:0000124">
    <property type="term" value="C:SAGA complex"/>
    <property type="evidence" value="ECO:0007669"/>
    <property type="project" value="InterPro"/>
</dbReference>
<dbReference type="InterPro" id="IPR018359">
    <property type="entry name" value="Bromodomain_CS"/>
</dbReference>
<feature type="compositionally biased region" description="Polar residues" evidence="8">
    <location>
        <begin position="644"/>
        <end position="655"/>
    </location>
</feature>
<keyword evidence="6" id="KW-0539">Nucleus</keyword>
<evidence type="ECO:0000259" key="9">
    <source>
        <dbReference type="PROSITE" id="PS50014"/>
    </source>
</evidence>
<feature type="region of interest" description="Disordered" evidence="8">
    <location>
        <begin position="104"/>
        <end position="123"/>
    </location>
</feature>
<dbReference type="Pfam" id="PF07524">
    <property type="entry name" value="Bromo_TP"/>
    <property type="match status" value="1"/>
</dbReference>
<feature type="compositionally biased region" description="Low complexity" evidence="8">
    <location>
        <begin position="1513"/>
        <end position="1524"/>
    </location>
</feature>
<feature type="region of interest" description="Disordered" evidence="8">
    <location>
        <begin position="167"/>
        <end position="188"/>
    </location>
</feature>
<keyword evidence="2" id="KW-0479">Metal-binding</keyword>
<dbReference type="GO" id="GO:0000981">
    <property type="term" value="F:DNA-binding transcription factor activity, RNA polymerase II-specific"/>
    <property type="evidence" value="ECO:0007669"/>
    <property type="project" value="InterPro"/>
</dbReference>
<feature type="region of interest" description="Disordered" evidence="8">
    <location>
        <begin position="1442"/>
        <end position="1467"/>
    </location>
</feature>
<evidence type="ECO:0000256" key="1">
    <source>
        <dbReference type="ARBA" id="ARBA00004123"/>
    </source>
</evidence>
<feature type="region of interest" description="Disordered" evidence="8">
    <location>
        <begin position="1155"/>
        <end position="1174"/>
    </location>
</feature>
<protein>
    <submittedName>
        <fullName evidence="11">Uncharacterized protein</fullName>
    </submittedName>
</protein>
<feature type="compositionally biased region" description="Polar residues" evidence="8">
    <location>
        <begin position="673"/>
        <end position="685"/>
    </location>
</feature>
<feature type="compositionally biased region" description="Basic and acidic residues" evidence="8">
    <location>
        <begin position="656"/>
        <end position="670"/>
    </location>
</feature>
<dbReference type="InterPro" id="IPR036427">
    <property type="entry name" value="Bromodomain-like_sf"/>
</dbReference>
<dbReference type="CDD" id="cd22927">
    <property type="entry name" value="HFD_SPT7"/>
    <property type="match status" value="1"/>
</dbReference>
<evidence type="ECO:0000256" key="2">
    <source>
        <dbReference type="ARBA" id="ARBA00022723"/>
    </source>
</evidence>
<dbReference type="SMART" id="SM00066">
    <property type="entry name" value="GAL4"/>
    <property type="match status" value="1"/>
</dbReference>
<feature type="domain" description="Bromo" evidence="9">
    <location>
        <begin position="823"/>
        <end position="893"/>
    </location>
</feature>
<dbReference type="Pfam" id="PF04082">
    <property type="entry name" value="Fungal_trans"/>
    <property type="match status" value="1"/>
</dbReference>
<feature type="compositionally biased region" description="Acidic residues" evidence="8">
    <location>
        <begin position="111"/>
        <end position="120"/>
    </location>
</feature>
<feature type="compositionally biased region" description="Pro residues" evidence="8">
    <location>
        <begin position="1532"/>
        <end position="1542"/>
    </location>
</feature>
<evidence type="ECO:0000256" key="5">
    <source>
        <dbReference type="ARBA" id="ARBA00023163"/>
    </source>
</evidence>
<dbReference type="InterPro" id="IPR001138">
    <property type="entry name" value="Zn2Cys6_DnaBD"/>
</dbReference>
<dbReference type="InterPro" id="IPR009072">
    <property type="entry name" value="Histone-fold"/>
</dbReference>
<comment type="subcellular location">
    <subcellularLocation>
        <location evidence="1">Nucleus</location>
    </subcellularLocation>
</comment>
<organism evidence="11 12">
    <name type="scientific">Rhizoctonia solani</name>
    <dbReference type="NCBI Taxonomy" id="456999"/>
    <lineage>
        <taxon>Eukaryota</taxon>
        <taxon>Fungi</taxon>
        <taxon>Dikarya</taxon>
        <taxon>Basidiomycota</taxon>
        <taxon>Agaricomycotina</taxon>
        <taxon>Agaricomycetes</taxon>
        <taxon>Cantharellales</taxon>
        <taxon>Ceratobasidiaceae</taxon>
        <taxon>Rhizoctonia</taxon>
    </lineage>
</organism>
<dbReference type="EMBL" id="CAJMXA010001941">
    <property type="protein sequence ID" value="CAE6473133.1"/>
    <property type="molecule type" value="Genomic_DNA"/>
</dbReference>
<dbReference type="GO" id="GO:0005634">
    <property type="term" value="C:nucleus"/>
    <property type="evidence" value="ECO:0007669"/>
    <property type="project" value="UniProtKB-SubCell"/>
</dbReference>
<dbReference type="InterPro" id="IPR006565">
    <property type="entry name" value="BTP"/>
</dbReference>
<dbReference type="PRINTS" id="PR00503">
    <property type="entry name" value="BROMODOMAIN"/>
</dbReference>
<dbReference type="CDD" id="cd12148">
    <property type="entry name" value="fungal_TF_MHR"/>
    <property type="match status" value="1"/>
</dbReference>
<keyword evidence="5" id="KW-0804">Transcription</keyword>
<keyword evidence="3" id="KW-0805">Transcription regulation</keyword>
<dbReference type="InterPro" id="IPR036864">
    <property type="entry name" value="Zn2-C6_fun-type_DNA-bd_sf"/>
</dbReference>